<feature type="transmembrane region" description="Helical" evidence="1">
    <location>
        <begin position="62"/>
        <end position="84"/>
    </location>
</feature>
<evidence type="ECO:0000256" key="1">
    <source>
        <dbReference type="SAM" id="Phobius"/>
    </source>
</evidence>
<name>A0ABP0KU50_9DINO</name>
<proteinExistence type="predicted"/>
<feature type="transmembrane region" description="Helical" evidence="1">
    <location>
        <begin position="20"/>
        <end position="50"/>
    </location>
</feature>
<dbReference type="EMBL" id="CAXAMM010013087">
    <property type="protein sequence ID" value="CAK9030406.1"/>
    <property type="molecule type" value="Genomic_DNA"/>
</dbReference>
<feature type="transmembrane region" description="Helical" evidence="1">
    <location>
        <begin position="160"/>
        <end position="178"/>
    </location>
</feature>
<feature type="transmembrane region" description="Helical" evidence="1">
    <location>
        <begin position="362"/>
        <end position="385"/>
    </location>
</feature>
<feature type="transmembrane region" description="Helical" evidence="1">
    <location>
        <begin position="185"/>
        <end position="205"/>
    </location>
</feature>
<reference evidence="2 3" key="1">
    <citation type="submission" date="2024-02" db="EMBL/GenBank/DDBJ databases">
        <authorList>
            <person name="Chen Y."/>
            <person name="Shah S."/>
            <person name="Dougan E. K."/>
            <person name="Thang M."/>
            <person name="Chan C."/>
        </authorList>
    </citation>
    <scope>NUCLEOTIDE SEQUENCE [LARGE SCALE GENOMIC DNA]</scope>
</reference>
<accession>A0ABP0KU50</accession>
<feature type="transmembrane region" description="Helical" evidence="1">
    <location>
        <begin position="211"/>
        <end position="230"/>
    </location>
</feature>
<keyword evidence="1" id="KW-1133">Transmembrane helix</keyword>
<feature type="transmembrane region" description="Helical" evidence="1">
    <location>
        <begin position="441"/>
        <end position="461"/>
    </location>
</feature>
<keyword evidence="1" id="KW-0472">Membrane</keyword>
<feature type="non-terminal residue" evidence="2">
    <location>
        <position position="1"/>
    </location>
</feature>
<dbReference type="PANTHER" id="PTHR31610:SF0">
    <property type="entry name" value="SLC26A_SULP TRANSPORTER DOMAIN-CONTAINING PROTEIN"/>
    <property type="match status" value="1"/>
</dbReference>
<dbReference type="Proteomes" id="UP001642464">
    <property type="component" value="Unassembled WGS sequence"/>
</dbReference>
<dbReference type="PANTHER" id="PTHR31610">
    <property type="entry name" value="SLR0360 PROTEIN"/>
    <property type="match status" value="1"/>
</dbReference>
<protein>
    <submittedName>
        <fullName evidence="2">Uncharacterized protein</fullName>
    </submittedName>
</protein>
<feature type="transmembrane region" description="Helical" evidence="1">
    <location>
        <begin position="540"/>
        <end position="557"/>
    </location>
</feature>
<feature type="transmembrane region" description="Helical" evidence="1">
    <location>
        <begin position="291"/>
        <end position="311"/>
    </location>
</feature>
<keyword evidence="1" id="KW-0812">Transmembrane</keyword>
<comment type="caution">
    <text evidence="2">The sequence shown here is derived from an EMBL/GenBank/DDBJ whole genome shotgun (WGS) entry which is preliminary data.</text>
</comment>
<evidence type="ECO:0000313" key="3">
    <source>
        <dbReference type="Proteomes" id="UP001642464"/>
    </source>
</evidence>
<evidence type="ECO:0000313" key="2">
    <source>
        <dbReference type="EMBL" id="CAK9030406.1"/>
    </source>
</evidence>
<feature type="transmembrane region" description="Helical" evidence="1">
    <location>
        <begin position="467"/>
        <end position="486"/>
    </location>
</feature>
<feature type="transmembrane region" description="Helical" evidence="1">
    <location>
        <begin position="331"/>
        <end position="350"/>
    </location>
</feature>
<gene>
    <name evidence="2" type="ORF">SCF082_LOCUS19201</name>
</gene>
<keyword evidence="3" id="KW-1185">Reference proteome</keyword>
<organism evidence="2 3">
    <name type="scientific">Durusdinium trenchii</name>
    <dbReference type="NCBI Taxonomy" id="1381693"/>
    <lineage>
        <taxon>Eukaryota</taxon>
        <taxon>Sar</taxon>
        <taxon>Alveolata</taxon>
        <taxon>Dinophyceae</taxon>
        <taxon>Suessiales</taxon>
        <taxon>Symbiodiniaceae</taxon>
        <taxon>Durusdinium</taxon>
    </lineage>
</organism>
<sequence length="595" mass="62288">LGDLNGALQLFFDNAGTLFALIGALNFVFNFVLFEASVTTFNGGAILGLAEYGILADKITDIVFARILPGIGFSILCGGAFYAVQGALLSSKEGYQATALPYGINTPGSFAVLFGIMLPVTSSAQFGCAGFVDGAGLPLAGQEEDLVNCLADAAEAGWEAGIVTNVVVGLVSVGLSLFGRGLRQVAPPMALLTALAGIGIAFLTVGQLDVVFSQPLTGLLPLYVMLFAYFGNLSLKGFPKSALVVVIGTILGWIDQTVTLEGLQDAKENVQWYGLTPGFKALDDWSLVSDFLGTIFPVAFAAAAGTLMNVYSAEQAGDTYGVTLTMVSDGVGTIIAALFGCPFSTSVYIGHPAYKKMGAGTLYSVFNAIVLFIVSLTGLFGLILALIPGTAVAPLLIFVGLMICQEALVATRPHEYPAFILGLVPSLADYAQQNGNSNDGILALSRGALLVSLLTTTITVYGCNRQFLKSGFFAGVGAFLSLFGIIHQGGAKAKEFDVVDSFYCKAAPAFGGCDVDFQDECFLPDGSAGCASRYMFNTRFMGAYILVAALSLGLYALQRAGIVIEEPLDMADEEELQKLQMELLEAEGDAKHLAA</sequence>
<feature type="transmembrane region" description="Helical" evidence="1">
    <location>
        <begin position="391"/>
        <end position="410"/>
    </location>
</feature>